<dbReference type="SUPFAM" id="SSF159709">
    <property type="entry name" value="PhnH-like"/>
    <property type="match status" value="1"/>
</dbReference>
<gene>
    <name evidence="1" type="ORF">EV146_113138</name>
</gene>
<proteinExistence type="predicted"/>
<name>A0A4R2B739_9BACI</name>
<protein>
    <submittedName>
        <fullName evidence="1">Alpha-D-ribose 1-methylphosphonate 5-triphosphate synthase subunit PhnH</fullName>
    </submittedName>
</protein>
<dbReference type="PIRSF" id="PIRSF020680">
    <property type="entry name" value="PhnH"/>
    <property type="match status" value="1"/>
</dbReference>
<dbReference type="Proteomes" id="UP000295689">
    <property type="component" value="Unassembled WGS sequence"/>
</dbReference>
<dbReference type="AlphaFoldDB" id="A0A4R2B739"/>
<dbReference type="InterPro" id="IPR008772">
    <property type="entry name" value="Phosphonate_metab_PhnH"/>
</dbReference>
<sequence length="200" mass="21984">MKLDVVHDLQSVYRKVVNATSRPGMISNLSDEALSVENIPVQCAASIWVLALTLLDQEVTFKVYSAQAEKASRAINQLTYAKPVEINEADFIFVLSDAEEGSLEEAIELGKHGTLMNPHNSATIIVEAENVNDGVELLLSGPGIQTSTSVNVCLTGDWIASRNQKNREYPLGIDLMIIDKEHQLLSLPRTTQIIENRVVV</sequence>
<dbReference type="NCBIfam" id="TIGR03292">
    <property type="entry name" value="PhnH_redo"/>
    <property type="match status" value="1"/>
</dbReference>
<evidence type="ECO:0000313" key="2">
    <source>
        <dbReference type="Proteomes" id="UP000295689"/>
    </source>
</evidence>
<dbReference type="RefSeq" id="WP_132010924.1">
    <property type="nucleotide sequence ID" value="NZ_JABUHM010000010.1"/>
</dbReference>
<dbReference type="EMBL" id="SLVV01000013">
    <property type="protein sequence ID" value="TCN21214.1"/>
    <property type="molecule type" value="Genomic_DNA"/>
</dbReference>
<accession>A0A4R2B739</accession>
<evidence type="ECO:0000313" key="1">
    <source>
        <dbReference type="EMBL" id="TCN21214.1"/>
    </source>
</evidence>
<reference evidence="1 2" key="1">
    <citation type="journal article" date="2015" name="Stand. Genomic Sci.">
        <title>Genomic Encyclopedia of Bacterial and Archaeal Type Strains, Phase III: the genomes of soil and plant-associated and newly described type strains.</title>
        <authorList>
            <person name="Whitman W.B."/>
            <person name="Woyke T."/>
            <person name="Klenk H.P."/>
            <person name="Zhou Y."/>
            <person name="Lilburn T.G."/>
            <person name="Beck B.J."/>
            <person name="De Vos P."/>
            <person name="Vandamme P."/>
            <person name="Eisen J.A."/>
            <person name="Garrity G."/>
            <person name="Hugenholtz P."/>
            <person name="Kyrpides N.C."/>
        </authorList>
    </citation>
    <scope>NUCLEOTIDE SEQUENCE [LARGE SCALE GENOMIC DNA]</scope>
    <source>
        <strain evidence="1 2">CV53</strain>
    </source>
</reference>
<dbReference type="Pfam" id="PF05845">
    <property type="entry name" value="PhnH"/>
    <property type="match status" value="1"/>
</dbReference>
<keyword evidence="2" id="KW-1185">Reference proteome</keyword>
<organism evidence="1 2">
    <name type="scientific">Mesobacillus foraminis</name>
    <dbReference type="NCBI Taxonomy" id="279826"/>
    <lineage>
        <taxon>Bacteria</taxon>
        <taxon>Bacillati</taxon>
        <taxon>Bacillota</taxon>
        <taxon>Bacilli</taxon>
        <taxon>Bacillales</taxon>
        <taxon>Bacillaceae</taxon>
        <taxon>Mesobacillus</taxon>
    </lineage>
</organism>
<dbReference type="GO" id="GO:0019634">
    <property type="term" value="P:organic phosphonate metabolic process"/>
    <property type="evidence" value="ECO:0007669"/>
    <property type="project" value="InterPro"/>
</dbReference>
<dbReference type="Gene3D" id="3.40.50.11310">
    <property type="entry name" value="Bacterial phosphonate metabolism protein PhnH"/>
    <property type="match status" value="1"/>
</dbReference>
<comment type="caution">
    <text evidence="1">The sequence shown here is derived from an EMBL/GenBank/DDBJ whole genome shotgun (WGS) entry which is preliminary data.</text>
</comment>
<dbReference type="InterPro" id="IPR038058">
    <property type="entry name" value="PhnH-like_sp"/>
</dbReference>